<dbReference type="Proteomes" id="UP000298416">
    <property type="component" value="Unassembled WGS sequence"/>
</dbReference>
<reference evidence="2" key="2">
    <citation type="submission" date="2020-08" db="EMBL/GenBank/DDBJ databases">
        <title>Plant Genome Project.</title>
        <authorList>
            <person name="Zhang R.-G."/>
        </authorList>
    </citation>
    <scope>NUCLEOTIDE SEQUENCE</scope>
    <source>
        <strain evidence="2">Huo1</strain>
        <tissue evidence="2">Leaf</tissue>
    </source>
</reference>
<feature type="region of interest" description="Disordered" evidence="1">
    <location>
        <begin position="46"/>
        <end position="76"/>
    </location>
</feature>
<keyword evidence="3" id="KW-1185">Reference proteome</keyword>
<accession>A0A8X8YXK7</accession>
<comment type="caution">
    <text evidence="2">The sequence shown here is derived from an EMBL/GenBank/DDBJ whole genome shotgun (WGS) entry which is preliminary data.</text>
</comment>
<name>A0A8X8YXK7_SALSN</name>
<protein>
    <recommendedName>
        <fullName evidence="4">Phytocyanin domain-containing protein</fullName>
    </recommendedName>
</protein>
<feature type="region of interest" description="Disordered" evidence="1">
    <location>
        <begin position="188"/>
        <end position="217"/>
    </location>
</feature>
<gene>
    <name evidence="2" type="ORF">SASPL_102502</name>
</gene>
<proteinExistence type="predicted"/>
<evidence type="ECO:0000256" key="1">
    <source>
        <dbReference type="SAM" id="MobiDB-lite"/>
    </source>
</evidence>
<evidence type="ECO:0008006" key="4">
    <source>
        <dbReference type="Google" id="ProtNLM"/>
    </source>
</evidence>
<dbReference type="EMBL" id="PNBA02000001">
    <property type="protein sequence ID" value="KAG6437583.1"/>
    <property type="molecule type" value="Genomic_DNA"/>
</dbReference>
<organism evidence="2">
    <name type="scientific">Salvia splendens</name>
    <name type="common">Scarlet sage</name>
    <dbReference type="NCBI Taxonomy" id="180675"/>
    <lineage>
        <taxon>Eukaryota</taxon>
        <taxon>Viridiplantae</taxon>
        <taxon>Streptophyta</taxon>
        <taxon>Embryophyta</taxon>
        <taxon>Tracheophyta</taxon>
        <taxon>Spermatophyta</taxon>
        <taxon>Magnoliopsida</taxon>
        <taxon>eudicotyledons</taxon>
        <taxon>Gunneridae</taxon>
        <taxon>Pentapetalae</taxon>
        <taxon>asterids</taxon>
        <taxon>lamiids</taxon>
        <taxon>Lamiales</taxon>
        <taxon>Lamiaceae</taxon>
        <taxon>Nepetoideae</taxon>
        <taxon>Mentheae</taxon>
        <taxon>Salviinae</taxon>
        <taxon>Salvia</taxon>
        <taxon>Salvia subgen. Calosphace</taxon>
        <taxon>core Calosphace</taxon>
    </lineage>
</organism>
<feature type="compositionally biased region" description="Pro residues" evidence="1">
    <location>
        <begin position="48"/>
        <end position="59"/>
    </location>
</feature>
<sequence>MTISVALTIKGTLYYFSDANDGEQCQQGMAFEIKVGHGLGLPPSLNQPLPPAYVPPPGPANDEEQSPPAGFANTTPSSNHTIITGASFSVSVLLVKYLSLAYEFSWIKTLRRQGNYVVNDKYHELTKEEQLSGLEEEEKRMLEERHILKEEGTLESMAGAVDETVSGRWSWGVASELLAQSCEISWGRPLRPTPVETRRAEPPCRSSPSNKMEVRNI</sequence>
<evidence type="ECO:0000313" key="3">
    <source>
        <dbReference type="Proteomes" id="UP000298416"/>
    </source>
</evidence>
<evidence type="ECO:0000313" key="2">
    <source>
        <dbReference type="EMBL" id="KAG6437583.1"/>
    </source>
</evidence>
<reference evidence="2" key="1">
    <citation type="submission" date="2018-01" db="EMBL/GenBank/DDBJ databases">
        <authorList>
            <person name="Mao J.F."/>
        </authorList>
    </citation>
    <scope>NUCLEOTIDE SEQUENCE</scope>
    <source>
        <strain evidence="2">Huo1</strain>
        <tissue evidence="2">Leaf</tissue>
    </source>
</reference>
<dbReference type="AlphaFoldDB" id="A0A8X8YXK7"/>